<name>A0ABR5ANZ2_BACBA</name>
<accession>A0ABR5ANZ2</accession>
<feature type="transmembrane region" description="Helical" evidence="1">
    <location>
        <begin position="7"/>
        <end position="26"/>
    </location>
</feature>
<sequence length="53" mass="6441">MKLKKNLLFIWSINSILILWNILFVIKLVSFVTSEQEKIYFHSKLIEYKIQLI</sequence>
<gene>
    <name evidence="2" type="ORF">SD77_3029</name>
</gene>
<keyword evidence="1" id="KW-0472">Membrane</keyword>
<organism evidence="2 3">
    <name type="scientific">Bacillus badius</name>
    <dbReference type="NCBI Taxonomy" id="1455"/>
    <lineage>
        <taxon>Bacteria</taxon>
        <taxon>Bacillati</taxon>
        <taxon>Bacillota</taxon>
        <taxon>Bacilli</taxon>
        <taxon>Bacillales</taxon>
        <taxon>Bacillaceae</taxon>
        <taxon>Pseudobacillus</taxon>
    </lineage>
</organism>
<comment type="caution">
    <text evidence="2">The sequence shown here is derived from an EMBL/GenBank/DDBJ whole genome shotgun (WGS) entry which is preliminary data.</text>
</comment>
<dbReference type="Proteomes" id="UP000031982">
    <property type="component" value="Unassembled WGS sequence"/>
</dbReference>
<keyword evidence="1" id="KW-1133">Transmembrane helix</keyword>
<evidence type="ECO:0000313" key="2">
    <source>
        <dbReference type="EMBL" id="KIL72968.1"/>
    </source>
</evidence>
<evidence type="ECO:0000256" key="1">
    <source>
        <dbReference type="SAM" id="Phobius"/>
    </source>
</evidence>
<proteinExistence type="predicted"/>
<keyword evidence="3" id="KW-1185">Reference proteome</keyword>
<dbReference type="EMBL" id="JXLP01000029">
    <property type="protein sequence ID" value="KIL72968.1"/>
    <property type="molecule type" value="Genomic_DNA"/>
</dbReference>
<evidence type="ECO:0000313" key="3">
    <source>
        <dbReference type="Proteomes" id="UP000031982"/>
    </source>
</evidence>
<keyword evidence="1" id="KW-0812">Transmembrane</keyword>
<reference evidence="2 3" key="1">
    <citation type="submission" date="2015-01" db="EMBL/GenBank/DDBJ databases">
        <title>Genome Assembly of Bacillus badius MTCC 1458.</title>
        <authorList>
            <person name="Verma A."/>
            <person name="Khatri I."/>
            <person name="Mual P."/>
            <person name="Subramanian S."/>
            <person name="Krishnamurthi S."/>
        </authorList>
    </citation>
    <scope>NUCLEOTIDE SEQUENCE [LARGE SCALE GENOMIC DNA]</scope>
    <source>
        <strain evidence="2 3">MTCC 1458</strain>
    </source>
</reference>
<protein>
    <submittedName>
        <fullName evidence="2">Uncharacterized protein</fullName>
    </submittedName>
</protein>